<evidence type="ECO:0000313" key="2">
    <source>
        <dbReference type="Proteomes" id="UP000053237"/>
    </source>
</evidence>
<accession>A0A024FX12</accession>
<dbReference type="InParanoid" id="A0A024FX12"/>
<dbReference type="PROSITE" id="PS51257">
    <property type="entry name" value="PROKAR_LIPOPROTEIN"/>
    <property type="match status" value="1"/>
</dbReference>
<evidence type="ECO:0000313" key="1">
    <source>
        <dbReference type="EMBL" id="CCI11723.1"/>
    </source>
</evidence>
<dbReference type="EMBL" id="CAIX01001735">
    <property type="protein sequence ID" value="CCI11723.1"/>
    <property type="molecule type" value="Genomic_DNA"/>
</dbReference>
<protein>
    <submittedName>
        <fullName evidence="1">Uncharacterized protein</fullName>
    </submittedName>
</protein>
<name>A0A024FX12_9STRA</name>
<keyword evidence="2" id="KW-1185">Reference proteome</keyword>
<sequence length="100" mass="11171">MCSLQKYMRVSFVAKPILSINQMIVVPSSCAILSCGDQYAAANYSLENNATHWQSYYLTRLQYGVVCSLGDSRKTLAHDFNEKAEPCSSQLKVSILLELD</sequence>
<dbReference type="AlphaFoldDB" id="A0A024FX12"/>
<organism evidence="1 2">
    <name type="scientific">Albugo candida</name>
    <dbReference type="NCBI Taxonomy" id="65357"/>
    <lineage>
        <taxon>Eukaryota</taxon>
        <taxon>Sar</taxon>
        <taxon>Stramenopiles</taxon>
        <taxon>Oomycota</taxon>
        <taxon>Peronosporomycetes</taxon>
        <taxon>Albuginales</taxon>
        <taxon>Albuginaceae</taxon>
        <taxon>Albugo</taxon>
    </lineage>
</organism>
<dbReference type="Proteomes" id="UP000053237">
    <property type="component" value="Unassembled WGS sequence"/>
</dbReference>
<proteinExistence type="predicted"/>
<gene>
    <name evidence="1" type="ORF">BN9_133660</name>
</gene>
<comment type="caution">
    <text evidence="1">The sequence shown here is derived from an EMBL/GenBank/DDBJ whole genome shotgun (WGS) entry which is preliminary data.</text>
</comment>
<reference evidence="1 2" key="1">
    <citation type="submission" date="2012-05" db="EMBL/GenBank/DDBJ databases">
        <title>Recombination and specialization in a pathogen metapopulation.</title>
        <authorList>
            <person name="Gardiner A."/>
            <person name="Kemen E."/>
            <person name="Schultz-Larsen T."/>
            <person name="MacLean D."/>
            <person name="Van Oosterhout C."/>
            <person name="Jones J.D.G."/>
        </authorList>
    </citation>
    <scope>NUCLEOTIDE SEQUENCE [LARGE SCALE GENOMIC DNA]</scope>
    <source>
        <strain evidence="1 2">Ac Nc2</strain>
    </source>
</reference>